<dbReference type="InterPro" id="IPR011051">
    <property type="entry name" value="RmlC_Cupin_sf"/>
</dbReference>
<name>A0ABV7KVA5_9PROT</name>
<dbReference type="EMBL" id="JBHRTR010000010">
    <property type="protein sequence ID" value="MFC3226313.1"/>
    <property type="molecule type" value="Genomic_DNA"/>
</dbReference>
<reference evidence="3" key="1">
    <citation type="journal article" date="2019" name="Int. J. Syst. Evol. Microbiol.">
        <title>The Global Catalogue of Microorganisms (GCM) 10K type strain sequencing project: providing services to taxonomists for standard genome sequencing and annotation.</title>
        <authorList>
            <consortium name="The Broad Institute Genomics Platform"/>
            <consortium name="The Broad Institute Genome Sequencing Center for Infectious Disease"/>
            <person name="Wu L."/>
            <person name="Ma J."/>
        </authorList>
    </citation>
    <scope>NUCLEOTIDE SEQUENCE [LARGE SCALE GENOMIC DNA]</scope>
    <source>
        <strain evidence="3">KCTC 42964</strain>
    </source>
</reference>
<dbReference type="Pfam" id="PF07883">
    <property type="entry name" value="Cupin_2"/>
    <property type="match status" value="1"/>
</dbReference>
<dbReference type="RefSeq" id="WP_379898220.1">
    <property type="nucleotide sequence ID" value="NZ_JBHRTR010000010.1"/>
</dbReference>
<protein>
    <submittedName>
        <fullName evidence="2">Cupin domain-containing protein</fullName>
    </submittedName>
</protein>
<evidence type="ECO:0000313" key="3">
    <source>
        <dbReference type="Proteomes" id="UP001595528"/>
    </source>
</evidence>
<accession>A0ABV7KVA5</accession>
<evidence type="ECO:0000313" key="2">
    <source>
        <dbReference type="EMBL" id="MFC3226313.1"/>
    </source>
</evidence>
<dbReference type="Proteomes" id="UP001595528">
    <property type="component" value="Unassembled WGS sequence"/>
</dbReference>
<dbReference type="Gene3D" id="2.60.120.10">
    <property type="entry name" value="Jelly Rolls"/>
    <property type="match status" value="1"/>
</dbReference>
<sequence length="101" mass="10742">MTEDETGIVGAPQANVAAFEAQLAADGFEILPRDLAAGTVVPDHVHDFEVRALVTGGAIDIIRDGESRTYRAGEIFTVARGEPHAERIGPDGARYIVGRRA</sequence>
<proteinExistence type="predicted"/>
<evidence type="ECO:0000259" key="1">
    <source>
        <dbReference type="Pfam" id="PF07883"/>
    </source>
</evidence>
<feature type="domain" description="Cupin type-2" evidence="1">
    <location>
        <begin position="35"/>
        <end position="85"/>
    </location>
</feature>
<dbReference type="InterPro" id="IPR014710">
    <property type="entry name" value="RmlC-like_jellyroll"/>
</dbReference>
<comment type="caution">
    <text evidence="2">The sequence shown here is derived from an EMBL/GenBank/DDBJ whole genome shotgun (WGS) entry which is preliminary data.</text>
</comment>
<organism evidence="2 3">
    <name type="scientific">Marinibaculum pumilum</name>
    <dbReference type="NCBI Taxonomy" id="1766165"/>
    <lineage>
        <taxon>Bacteria</taxon>
        <taxon>Pseudomonadati</taxon>
        <taxon>Pseudomonadota</taxon>
        <taxon>Alphaproteobacteria</taxon>
        <taxon>Rhodospirillales</taxon>
        <taxon>Rhodospirillaceae</taxon>
        <taxon>Marinibaculum</taxon>
    </lineage>
</organism>
<dbReference type="InterPro" id="IPR013096">
    <property type="entry name" value="Cupin_2"/>
</dbReference>
<gene>
    <name evidence="2" type="ORF">ACFOGJ_03675</name>
</gene>
<keyword evidence="3" id="KW-1185">Reference proteome</keyword>
<dbReference type="SUPFAM" id="SSF51182">
    <property type="entry name" value="RmlC-like cupins"/>
    <property type="match status" value="1"/>
</dbReference>